<dbReference type="GO" id="GO:0008146">
    <property type="term" value="F:sulfotransferase activity"/>
    <property type="evidence" value="ECO:0007669"/>
    <property type="project" value="InterPro"/>
</dbReference>
<dbReference type="SUPFAM" id="SSF52540">
    <property type="entry name" value="P-loop containing nucleoside triphosphate hydrolases"/>
    <property type="match status" value="1"/>
</dbReference>
<name>A0A3A5LJH6_9GAMM</name>
<evidence type="ECO:0000259" key="3">
    <source>
        <dbReference type="Pfam" id="PF00685"/>
    </source>
</evidence>
<gene>
    <name evidence="4" type="ORF">D6J04_12700</name>
</gene>
<evidence type="ECO:0000313" key="4">
    <source>
        <dbReference type="EMBL" id="RJT44207.1"/>
    </source>
</evidence>
<dbReference type="Proteomes" id="UP000270757">
    <property type="component" value="Unassembled WGS sequence"/>
</dbReference>
<dbReference type="Pfam" id="PF00685">
    <property type="entry name" value="Sulfotransfer_1"/>
    <property type="match status" value="1"/>
</dbReference>
<protein>
    <submittedName>
        <fullName evidence="4">Sulfotransferase domain-containing protein</fullName>
    </submittedName>
</protein>
<reference evidence="4 5" key="1">
    <citation type="submission" date="2018-09" db="EMBL/GenBank/DDBJ databases">
        <title>Draft genome sequences of Legionella taurinensis isolated from water samples.</title>
        <authorList>
            <person name="Chakeri A."/>
            <person name="Allerberger F."/>
            <person name="Kundi M."/>
            <person name="Ruppitsch W."/>
            <person name="Schmid D."/>
        </authorList>
    </citation>
    <scope>NUCLEOTIDE SEQUENCE [LARGE SCALE GENOMIC DNA]</scope>
    <source>
        <strain evidence="4 5">4570-18-6</strain>
    </source>
</reference>
<feature type="domain" description="Sulfotransferase" evidence="3">
    <location>
        <begin position="19"/>
        <end position="284"/>
    </location>
</feature>
<comment type="caution">
    <text evidence="4">The sequence shown here is derived from an EMBL/GenBank/DDBJ whole genome shotgun (WGS) entry which is preliminary data.</text>
</comment>
<comment type="similarity">
    <text evidence="1">Belongs to the sulfotransferase 1 family.</text>
</comment>
<dbReference type="InterPro" id="IPR027417">
    <property type="entry name" value="P-loop_NTPase"/>
</dbReference>
<keyword evidence="2 4" id="KW-0808">Transferase</keyword>
<dbReference type="InterPro" id="IPR000863">
    <property type="entry name" value="Sulfotransferase_dom"/>
</dbReference>
<evidence type="ECO:0000256" key="2">
    <source>
        <dbReference type="ARBA" id="ARBA00022679"/>
    </source>
</evidence>
<accession>A0A3A5LJH6</accession>
<evidence type="ECO:0000256" key="1">
    <source>
        <dbReference type="ARBA" id="ARBA00005771"/>
    </source>
</evidence>
<dbReference type="EMBL" id="QZWB01000016">
    <property type="protein sequence ID" value="RJT44207.1"/>
    <property type="molecule type" value="Genomic_DNA"/>
</dbReference>
<dbReference type="Gene3D" id="3.40.50.300">
    <property type="entry name" value="P-loop containing nucleotide triphosphate hydrolases"/>
    <property type="match status" value="1"/>
</dbReference>
<dbReference type="AlphaFoldDB" id="A0A3A5LJH6"/>
<dbReference type="PANTHER" id="PTHR11783">
    <property type="entry name" value="SULFOTRANSFERASE SULT"/>
    <property type="match status" value="1"/>
</dbReference>
<sequence length="312" mass="35452">MLIHSHERKVVMPETQGIFWLASYPKSGNTWFRIVLSKLLQPASHLTVINEMDSILGSPMVANRGWMNKALGFDSAALSDDDVDKLRPKTYASYAATLKRPVYIKVHDAYTFIDEHQPLFPNEGCLGAIYFIRNPLDVAISLAHHVQCPLDWSIHMMGQPGFEVPLPGQRDKQLRQKLLSWSLHVESWTLLPDFPVLVLRYEDMLMDPVTSFSKALHFLNLHFTLEEITQAIEDSSFEKLQDFERQFGFKEKQNGSFFRKGIAGDWLNTLTETQAHQLVKQHAAIMQQYGYLDAQGRLPAGPATTAKIVDPA</sequence>
<proteinExistence type="inferred from homology"/>
<organism evidence="4 5">
    <name type="scientific">Legionella taurinensis</name>
    <dbReference type="NCBI Taxonomy" id="70611"/>
    <lineage>
        <taxon>Bacteria</taxon>
        <taxon>Pseudomonadati</taxon>
        <taxon>Pseudomonadota</taxon>
        <taxon>Gammaproteobacteria</taxon>
        <taxon>Legionellales</taxon>
        <taxon>Legionellaceae</taxon>
        <taxon>Legionella</taxon>
    </lineage>
</organism>
<evidence type="ECO:0000313" key="5">
    <source>
        <dbReference type="Proteomes" id="UP000270757"/>
    </source>
</evidence>